<name>A0A3M0GKA1_9ACTN</name>
<evidence type="ECO:0000313" key="4">
    <source>
        <dbReference type="Proteomes" id="UP000275256"/>
    </source>
</evidence>
<dbReference type="AlphaFoldDB" id="A0A3M0GKA1"/>
<reference evidence="3 4" key="1">
    <citation type="submission" date="2018-10" db="EMBL/GenBank/DDBJ databases">
        <title>Tessaracoccus antarcticuss sp. nov., isolated from sediment.</title>
        <authorList>
            <person name="Zhou L.Y."/>
            <person name="Du Z.J."/>
        </authorList>
    </citation>
    <scope>NUCLEOTIDE SEQUENCE [LARGE SCALE GENOMIC DNA]</scope>
    <source>
        <strain evidence="3 4">JDX10</strain>
    </source>
</reference>
<proteinExistence type="predicted"/>
<evidence type="ECO:0000313" key="3">
    <source>
        <dbReference type="EMBL" id="RMB62043.1"/>
    </source>
</evidence>
<evidence type="ECO:0000256" key="2">
    <source>
        <dbReference type="SAM" id="Phobius"/>
    </source>
</evidence>
<sequence>MNDPEIHDPDISDNLRRIVPDDLSPARLVDGARRKRARRNGVVGALAALALVAVAVPVALNLPADGPTVAQPATTTSQTPDVRQGEEPGGVPSLPGARACYNDDGTPISWSQVQTGPAEPGAVKAWFCGDYSPETGIGFVGPIEPLTSGLDTLIADVQAADVIDLTVTSCLADYNLSFNAVFEYPDGSRRIIGGDRHGCRTTYDGGVARAGADEFYGALYNAWVKQRQSDTGDWVVPNICPGPLSLIEMNPWDAVQGSLCGEGTDGSRSATYLSDALVAEVTKSMRASLEPPEENTPQPTSSAPEQRIWLTLSNKFTDYLSLVRHEDGLYRARDGEGQEWFWKPSEALSAKLDAALEEAGPTDVPPAGQPVGPGSSAAPEPTTDPGHTSDAPQPYVAEGCKDAASGDLASTELPDGALPEDAERVWLCASGEMQVGSPAPPLEPLEEAGLVSQAAAAFNDLSPVPEDQACTMELGPAYLVVHEYADGTRHAVELQEYGCHLVIGGATVKGNSELYKEKLLELWRQQRADLDTAQTRPGPLCPLTGSVFSLLSENVTATSGVTCVATGAGNDSSTAAHEAAIPAELLAQINTGIASAPLGVPAVAPDGDSIVLLTKAGDPFVLYRLEDGTFYWSEGEYARLWTPMAGTAEVLTPLFGK</sequence>
<dbReference type="Proteomes" id="UP000275256">
    <property type="component" value="Unassembled WGS sequence"/>
</dbReference>
<protein>
    <submittedName>
        <fullName evidence="3">Uncharacterized protein</fullName>
    </submittedName>
</protein>
<dbReference type="EMBL" id="REFW01000001">
    <property type="protein sequence ID" value="RMB62043.1"/>
    <property type="molecule type" value="Genomic_DNA"/>
</dbReference>
<organism evidence="3 4">
    <name type="scientific">Tessaracoccus antarcticus</name>
    <dbReference type="NCBI Taxonomy" id="2479848"/>
    <lineage>
        <taxon>Bacteria</taxon>
        <taxon>Bacillati</taxon>
        <taxon>Actinomycetota</taxon>
        <taxon>Actinomycetes</taxon>
        <taxon>Propionibacteriales</taxon>
        <taxon>Propionibacteriaceae</taxon>
        <taxon>Tessaracoccus</taxon>
    </lineage>
</organism>
<dbReference type="RefSeq" id="WP_121900591.1">
    <property type="nucleotide sequence ID" value="NZ_REFW01000001.1"/>
</dbReference>
<feature type="transmembrane region" description="Helical" evidence="2">
    <location>
        <begin position="42"/>
        <end position="60"/>
    </location>
</feature>
<evidence type="ECO:0000256" key="1">
    <source>
        <dbReference type="SAM" id="MobiDB-lite"/>
    </source>
</evidence>
<keyword evidence="2" id="KW-0812">Transmembrane</keyword>
<gene>
    <name evidence="3" type="ORF">EAX62_05510</name>
</gene>
<feature type="compositionally biased region" description="Polar residues" evidence="1">
    <location>
        <begin position="71"/>
        <end position="81"/>
    </location>
</feature>
<comment type="caution">
    <text evidence="3">The sequence shown here is derived from an EMBL/GenBank/DDBJ whole genome shotgun (WGS) entry which is preliminary data.</text>
</comment>
<keyword evidence="2" id="KW-1133">Transmembrane helix</keyword>
<dbReference type="OrthoDB" id="3727918at2"/>
<feature type="region of interest" description="Disordered" evidence="1">
    <location>
        <begin position="357"/>
        <end position="397"/>
    </location>
</feature>
<feature type="region of interest" description="Disordered" evidence="1">
    <location>
        <begin position="286"/>
        <end position="305"/>
    </location>
</feature>
<keyword evidence="2" id="KW-0472">Membrane</keyword>
<feature type="compositionally biased region" description="Polar residues" evidence="1">
    <location>
        <begin position="295"/>
        <end position="304"/>
    </location>
</feature>
<accession>A0A3M0GKA1</accession>
<feature type="region of interest" description="Disordered" evidence="1">
    <location>
        <begin position="63"/>
        <end position="94"/>
    </location>
</feature>
<keyword evidence="4" id="KW-1185">Reference proteome</keyword>